<proteinExistence type="predicted"/>
<keyword evidence="2" id="KW-1185">Reference proteome</keyword>
<comment type="caution">
    <text evidence="1">The sequence shown here is derived from an EMBL/GenBank/DDBJ whole genome shotgun (WGS) entry which is preliminary data.</text>
</comment>
<reference evidence="1 2" key="1">
    <citation type="submission" date="2020-07" db="EMBL/GenBank/DDBJ databases">
        <title>Bacterium isolated from marine sediment.</title>
        <authorList>
            <person name="Shang D."/>
            <person name="Du Z.-J."/>
        </authorList>
    </citation>
    <scope>NUCLEOTIDE SEQUENCE [LARGE SCALE GENOMIC DNA]</scope>
    <source>
        <strain evidence="1 2">S7007</strain>
    </source>
</reference>
<organism evidence="1 2">
    <name type="scientific">Tenacibaculum pelagium</name>
    <dbReference type="NCBI Taxonomy" id="2759527"/>
    <lineage>
        <taxon>Bacteria</taxon>
        <taxon>Pseudomonadati</taxon>
        <taxon>Bacteroidota</taxon>
        <taxon>Flavobacteriia</taxon>
        <taxon>Flavobacteriales</taxon>
        <taxon>Flavobacteriaceae</taxon>
        <taxon>Tenacibaculum</taxon>
    </lineage>
</organism>
<dbReference type="Proteomes" id="UP000563906">
    <property type="component" value="Unassembled WGS sequence"/>
</dbReference>
<dbReference type="EMBL" id="JACGLS010000001">
    <property type="protein sequence ID" value="MBA6155356.1"/>
    <property type="molecule type" value="Genomic_DNA"/>
</dbReference>
<evidence type="ECO:0000313" key="2">
    <source>
        <dbReference type="Proteomes" id="UP000563906"/>
    </source>
</evidence>
<dbReference type="AlphaFoldDB" id="A0A839ALR9"/>
<dbReference type="RefSeq" id="WP_182123858.1">
    <property type="nucleotide sequence ID" value="NZ_JACGLS010000001.1"/>
</dbReference>
<sequence length="57" mass="6630">MIIKLIPTTPLMKFSEGNELVNKMQYPKKSGIDNNNIPKRSVPNKIKKTPNIFFIIW</sequence>
<gene>
    <name evidence="1" type="ORF">H3Z83_02280</name>
</gene>
<evidence type="ECO:0000313" key="1">
    <source>
        <dbReference type="EMBL" id="MBA6155356.1"/>
    </source>
</evidence>
<accession>A0A839ALR9</accession>
<protein>
    <submittedName>
        <fullName evidence="1">Uncharacterized protein</fullName>
    </submittedName>
</protein>
<name>A0A839ALR9_9FLAO</name>